<name>A0A9W8LXP3_9FUNG</name>
<dbReference type="InterPro" id="IPR008030">
    <property type="entry name" value="NmrA-like"/>
</dbReference>
<evidence type="ECO:0000313" key="6">
    <source>
        <dbReference type="Proteomes" id="UP001139887"/>
    </source>
</evidence>
<comment type="caution">
    <text evidence="5">The sequence shown here is derived from an EMBL/GenBank/DDBJ whole genome shotgun (WGS) entry which is preliminary data.</text>
</comment>
<keyword evidence="2" id="KW-0521">NADP</keyword>
<dbReference type="Gene3D" id="3.40.50.720">
    <property type="entry name" value="NAD(P)-binding Rossmann-like Domain"/>
    <property type="match status" value="1"/>
</dbReference>
<accession>A0A9W8LXP3</accession>
<dbReference type="Pfam" id="PF05368">
    <property type="entry name" value="NmrA"/>
    <property type="match status" value="1"/>
</dbReference>
<dbReference type="GO" id="GO:0016491">
    <property type="term" value="F:oxidoreductase activity"/>
    <property type="evidence" value="ECO:0007669"/>
    <property type="project" value="UniProtKB-KW"/>
</dbReference>
<dbReference type="Gene3D" id="3.90.25.10">
    <property type="entry name" value="UDP-galactose 4-epimerase, domain 1"/>
    <property type="match status" value="1"/>
</dbReference>
<keyword evidence="6" id="KW-1185">Reference proteome</keyword>
<feature type="domain" description="NmrA-like" evidence="4">
    <location>
        <begin position="1"/>
        <end position="278"/>
    </location>
</feature>
<dbReference type="InterPro" id="IPR051164">
    <property type="entry name" value="NmrA-like_oxidored"/>
</dbReference>
<gene>
    <name evidence="5" type="ORF">IWW36_004816</name>
</gene>
<dbReference type="PANTHER" id="PTHR42748:SF30">
    <property type="entry name" value="NMRA-LIKE DOMAIN-CONTAINING PROTEIN"/>
    <property type="match status" value="1"/>
</dbReference>
<proteinExistence type="inferred from homology"/>
<evidence type="ECO:0000313" key="5">
    <source>
        <dbReference type="EMBL" id="KAJ2845349.1"/>
    </source>
</evidence>
<organism evidence="5 6">
    <name type="scientific">Coemansia brasiliensis</name>
    <dbReference type="NCBI Taxonomy" id="2650707"/>
    <lineage>
        <taxon>Eukaryota</taxon>
        <taxon>Fungi</taxon>
        <taxon>Fungi incertae sedis</taxon>
        <taxon>Zoopagomycota</taxon>
        <taxon>Kickxellomycotina</taxon>
        <taxon>Kickxellomycetes</taxon>
        <taxon>Kickxellales</taxon>
        <taxon>Kickxellaceae</taxon>
        <taxon>Coemansia</taxon>
    </lineage>
</organism>
<sequence length="309" mass="34568">MSKLVAIIGATGLQGGSVLKTLYASGKYRIRAITRNPDSDSAKALAEKYPGIELAQADLDDLVSLQRAFEDADIVFGMTDWNADIIARNRKGDLDAEYKQGKNIVDAAINASVKTLVLSVLDSLSKQSKGKYSDVTLFETKYKAGEYLLSNSDKIDGFTICLGAYMDNFIRAARISSEDSHTIEFWFPVEPTLRVPLIDTANDTGPVVEYILDHPEECRGKVQDVSCGYYEIQDMINAFTEATGKPARYVKIPYDSIPLPEVVQMYKCIEEFGSFCNRTEFIERNKKMGHKFTTPVEYWKNRGWTGPTQ</sequence>
<evidence type="ECO:0000256" key="1">
    <source>
        <dbReference type="ARBA" id="ARBA00006328"/>
    </source>
</evidence>
<comment type="similarity">
    <text evidence="1">Belongs to the NmrA-type oxidoreductase family.</text>
</comment>
<evidence type="ECO:0000256" key="3">
    <source>
        <dbReference type="ARBA" id="ARBA00023002"/>
    </source>
</evidence>
<dbReference type="GO" id="GO:0005634">
    <property type="term" value="C:nucleus"/>
    <property type="evidence" value="ECO:0007669"/>
    <property type="project" value="TreeGrafter"/>
</dbReference>
<evidence type="ECO:0000259" key="4">
    <source>
        <dbReference type="Pfam" id="PF05368"/>
    </source>
</evidence>
<reference evidence="5" key="1">
    <citation type="submission" date="2022-07" db="EMBL/GenBank/DDBJ databases">
        <title>Phylogenomic reconstructions and comparative analyses of Kickxellomycotina fungi.</title>
        <authorList>
            <person name="Reynolds N.K."/>
            <person name="Stajich J.E."/>
            <person name="Barry K."/>
            <person name="Grigoriev I.V."/>
            <person name="Crous P."/>
            <person name="Smith M.E."/>
        </authorList>
    </citation>
    <scope>NUCLEOTIDE SEQUENCE</scope>
    <source>
        <strain evidence="5">NRRL 1566</strain>
    </source>
</reference>
<dbReference type="SUPFAM" id="SSF51735">
    <property type="entry name" value="NAD(P)-binding Rossmann-fold domains"/>
    <property type="match status" value="1"/>
</dbReference>
<dbReference type="AlphaFoldDB" id="A0A9W8LXP3"/>
<dbReference type="EMBL" id="JANBUW010000823">
    <property type="protein sequence ID" value="KAJ2845349.1"/>
    <property type="molecule type" value="Genomic_DNA"/>
</dbReference>
<dbReference type="CDD" id="cd05251">
    <property type="entry name" value="NmrA_like_SDR_a"/>
    <property type="match status" value="1"/>
</dbReference>
<dbReference type="InterPro" id="IPR036291">
    <property type="entry name" value="NAD(P)-bd_dom_sf"/>
</dbReference>
<keyword evidence="3" id="KW-0560">Oxidoreductase</keyword>
<evidence type="ECO:0000256" key="2">
    <source>
        <dbReference type="ARBA" id="ARBA00022857"/>
    </source>
</evidence>
<dbReference type="PANTHER" id="PTHR42748">
    <property type="entry name" value="NITROGEN METABOLITE REPRESSION PROTEIN NMRA FAMILY MEMBER"/>
    <property type="match status" value="1"/>
</dbReference>
<dbReference type="Proteomes" id="UP001139887">
    <property type="component" value="Unassembled WGS sequence"/>
</dbReference>
<protein>
    <recommendedName>
        <fullName evidence="4">NmrA-like domain-containing protein</fullName>
    </recommendedName>
</protein>
<dbReference type="OrthoDB" id="3358371at2759"/>